<dbReference type="Gene3D" id="3.40.50.10260">
    <property type="entry name" value="YjeF N-terminal domain"/>
    <property type="match status" value="1"/>
</dbReference>
<dbReference type="GO" id="GO:0046496">
    <property type="term" value="P:nicotinamide nucleotide metabolic process"/>
    <property type="evidence" value="ECO:0007669"/>
    <property type="project" value="UniProtKB-UniRule"/>
</dbReference>
<protein>
    <recommendedName>
        <fullName evidence="19">Bifunctional NAD(P)H-hydrate repair enzyme</fullName>
    </recommendedName>
    <alternativeName>
        <fullName evidence="19">Nicotinamide nucleotide repair protein</fullName>
    </alternativeName>
    <domain>
        <recommendedName>
            <fullName evidence="19">ADP-dependent (S)-NAD(P)H-hydrate dehydratase</fullName>
            <ecNumber evidence="19">4.2.1.136</ecNumber>
        </recommendedName>
        <alternativeName>
            <fullName evidence="19">ADP-dependent NAD(P)HX dehydratase</fullName>
        </alternativeName>
    </domain>
    <domain>
        <recommendedName>
            <fullName evidence="19">NAD(P)H-hydrate epimerase</fullName>
            <ecNumber evidence="19">5.1.99.6</ecNumber>
        </recommendedName>
    </domain>
</protein>
<comment type="catalytic activity">
    <reaction evidence="15 17 19">
        <text>(6S)-NADHX + ADP = AMP + phosphate + NADH + H(+)</text>
        <dbReference type="Rhea" id="RHEA:32223"/>
        <dbReference type="ChEBI" id="CHEBI:15378"/>
        <dbReference type="ChEBI" id="CHEBI:43474"/>
        <dbReference type="ChEBI" id="CHEBI:57945"/>
        <dbReference type="ChEBI" id="CHEBI:64074"/>
        <dbReference type="ChEBI" id="CHEBI:456215"/>
        <dbReference type="ChEBI" id="CHEBI:456216"/>
        <dbReference type="EC" id="4.2.1.136"/>
    </reaction>
</comment>
<comment type="similarity">
    <text evidence="18">Belongs to the NnrE/AIBP family.</text>
</comment>
<keyword evidence="23" id="KW-1185">Reference proteome</keyword>
<dbReference type="EMBL" id="UXAW01000088">
    <property type="protein sequence ID" value="VDC31807.1"/>
    <property type="molecule type" value="Genomic_DNA"/>
</dbReference>
<dbReference type="GO" id="GO:0110051">
    <property type="term" value="P:metabolite repair"/>
    <property type="evidence" value="ECO:0007669"/>
    <property type="project" value="TreeGrafter"/>
</dbReference>
<dbReference type="EC" id="4.2.1.136" evidence="19"/>
<dbReference type="NCBIfam" id="TIGR00196">
    <property type="entry name" value="yjeF_cterm"/>
    <property type="match status" value="1"/>
</dbReference>
<dbReference type="InterPro" id="IPR030677">
    <property type="entry name" value="Nnr"/>
</dbReference>
<comment type="similarity">
    <text evidence="17">Belongs to the NnrD/CARKD family.</text>
</comment>
<dbReference type="Pfam" id="PF03853">
    <property type="entry name" value="YjeF_N"/>
    <property type="match status" value="1"/>
</dbReference>
<comment type="function">
    <text evidence="17">Catalyzes the dehydration of the S-form of NAD(P)HX at the expense of ADP, which is converted to AMP. Together with NAD(P)HX epimerase, which catalyzes the epimerization of the S- and R-forms, the enzyme allows the repair of both epimers of NAD(P)HX, a damaged form of NAD(P)H that is a result of enzymatic or heat-dependent hydration.</text>
</comment>
<evidence type="ECO:0000256" key="5">
    <source>
        <dbReference type="ARBA" id="ARBA00022723"/>
    </source>
</evidence>
<feature type="binding site" evidence="18">
    <location>
        <position position="199"/>
    </location>
    <ligand>
        <name>(6S)-NADPHX</name>
        <dbReference type="ChEBI" id="CHEBI:64076"/>
    </ligand>
</feature>
<dbReference type="CDD" id="cd01171">
    <property type="entry name" value="YXKO-related"/>
    <property type="match status" value="1"/>
</dbReference>
<dbReference type="HAMAP" id="MF_01966">
    <property type="entry name" value="NADHX_epimerase"/>
    <property type="match status" value="1"/>
</dbReference>
<comment type="function">
    <text evidence="14 19">Bifunctional enzyme that catalyzes the epimerization of the S- and R-forms of NAD(P)HX and the dehydration of the S-form of NAD(P)HX at the expense of ADP, which is converted to AMP. This allows the repair of both epimers of NAD(P)HX, a damaged form of NAD(P)H that is a result of enzymatic or heat-dependent hydration.</text>
</comment>
<dbReference type="PROSITE" id="PS51385">
    <property type="entry name" value="YJEF_N"/>
    <property type="match status" value="1"/>
</dbReference>
<evidence type="ECO:0000256" key="9">
    <source>
        <dbReference type="ARBA" id="ARBA00022958"/>
    </source>
</evidence>
<evidence type="ECO:0000313" key="22">
    <source>
        <dbReference type="EMBL" id="VDC31807.1"/>
    </source>
</evidence>
<evidence type="ECO:0000256" key="15">
    <source>
        <dbReference type="ARBA" id="ARBA00048238"/>
    </source>
</evidence>
<reference evidence="22 23" key="1">
    <citation type="submission" date="2018-11" db="EMBL/GenBank/DDBJ databases">
        <authorList>
            <person name="Criscuolo A."/>
        </authorList>
    </citation>
    <scope>NUCLEOTIDE SEQUENCE [LARGE SCALE GENOMIC DNA]</scope>
    <source>
        <strain evidence="22">ACIP111625</strain>
    </source>
</reference>
<keyword evidence="7 17" id="KW-0067">ATP-binding</keyword>
<feature type="binding site" evidence="17">
    <location>
        <position position="413"/>
    </location>
    <ligand>
        <name>(6S)-NADPHX</name>
        <dbReference type="ChEBI" id="CHEBI:64076"/>
    </ligand>
</feature>
<evidence type="ECO:0000256" key="10">
    <source>
        <dbReference type="ARBA" id="ARBA00023027"/>
    </source>
</evidence>
<dbReference type="InterPro" id="IPR017953">
    <property type="entry name" value="Carbohydrate_kinase_pred_CS"/>
</dbReference>
<keyword evidence="13" id="KW-0511">Multifunctional enzyme</keyword>
<feature type="binding site" evidence="18">
    <location>
        <position position="156"/>
    </location>
    <ligand>
        <name>K(+)</name>
        <dbReference type="ChEBI" id="CHEBI:29103"/>
    </ligand>
</feature>
<evidence type="ECO:0000256" key="6">
    <source>
        <dbReference type="ARBA" id="ARBA00022741"/>
    </source>
</evidence>
<evidence type="ECO:0000256" key="8">
    <source>
        <dbReference type="ARBA" id="ARBA00022857"/>
    </source>
</evidence>
<comment type="caution">
    <text evidence="18">Lacks conserved residue(s) required for the propagation of feature annotation.</text>
</comment>
<evidence type="ECO:0000256" key="12">
    <source>
        <dbReference type="ARBA" id="ARBA00023239"/>
    </source>
</evidence>
<dbReference type="GO" id="GO:0046872">
    <property type="term" value="F:metal ion binding"/>
    <property type="evidence" value="ECO:0007669"/>
    <property type="project" value="UniProtKB-UniRule"/>
</dbReference>
<dbReference type="Proteomes" id="UP000277498">
    <property type="component" value="Unassembled WGS sequence"/>
</dbReference>
<evidence type="ECO:0000259" key="21">
    <source>
        <dbReference type="PROSITE" id="PS51385"/>
    </source>
</evidence>
<dbReference type="SUPFAM" id="SSF53613">
    <property type="entry name" value="Ribokinase-like"/>
    <property type="match status" value="1"/>
</dbReference>
<dbReference type="NCBIfam" id="TIGR00197">
    <property type="entry name" value="yjeF_nterm"/>
    <property type="match status" value="1"/>
</dbReference>
<dbReference type="PROSITE" id="PS51383">
    <property type="entry name" value="YJEF_C_3"/>
    <property type="match status" value="1"/>
</dbReference>
<evidence type="ECO:0000259" key="20">
    <source>
        <dbReference type="PROSITE" id="PS51383"/>
    </source>
</evidence>
<keyword evidence="5 18" id="KW-0479">Metal-binding</keyword>
<dbReference type="HAMAP" id="MF_01965">
    <property type="entry name" value="NADHX_dehydratase"/>
    <property type="match status" value="1"/>
</dbReference>
<keyword evidence="8 17" id="KW-0521">NADP</keyword>
<dbReference type="PROSITE" id="PS01050">
    <property type="entry name" value="YJEF_C_2"/>
    <property type="match status" value="1"/>
</dbReference>
<name>A0A3P5XAY7_9RHOB</name>
<dbReference type="GO" id="GO:0052856">
    <property type="term" value="F:NAD(P)HX epimerase activity"/>
    <property type="evidence" value="ECO:0007669"/>
    <property type="project" value="UniProtKB-UniRule"/>
</dbReference>
<evidence type="ECO:0000256" key="13">
    <source>
        <dbReference type="ARBA" id="ARBA00023268"/>
    </source>
</evidence>
<evidence type="ECO:0000256" key="11">
    <source>
        <dbReference type="ARBA" id="ARBA00023235"/>
    </source>
</evidence>
<comment type="catalytic activity">
    <reaction evidence="1 18 19">
        <text>(6R)-NADHX = (6S)-NADHX</text>
        <dbReference type="Rhea" id="RHEA:32215"/>
        <dbReference type="ChEBI" id="CHEBI:64074"/>
        <dbReference type="ChEBI" id="CHEBI:64075"/>
        <dbReference type="EC" id="5.1.99.6"/>
    </reaction>
</comment>
<comment type="catalytic activity">
    <reaction evidence="16 17 19">
        <text>(6S)-NADPHX + ADP = AMP + phosphate + NADPH + H(+)</text>
        <dbReference type="Rhea" id="RHEA:32235"/>
        <dbReference type="ChEBI" id="CHEBI:15378"/>
        <dbReference type="ChEBI" id="CHEBI:43474"/>
        <dbReference type="ChEBI" id="CHEBI:57783"/>
        <dbReference type="ChEBI" id="CHEBI:64076"/>
        <dbReference type="ChEBI" id="CHEBI:456215"/>
        <dbReference type="ChEBI" id="CHEBI:456216"/>
        <dbReference type="EC" id="4.2.1.136"/>
    </reaction>
</comment>
<evidence type="ECO:0000256" key="1">
    <source>
        <dbReference type="ARBA" id="ARBA00000013"/>
    </source>
</evidence>
<evidence type="ECO:0000256" key="4">
    <source>
        <dbReference type="ARBA" id="ARBA00009524"/>
    </source>
</evidence>
<feature type="domain" description="YjeF C-terminal" evidence="20">
    <location>
        <begin position="265"/>
        <end position="546"/>
    </location>
</feature>
<evidence type="ECO:0000256" key="2">
    <source>
        <dbReference type="ARBA" id="ARBA00000909"/>
    </source>
</evidence>
<dbReference type="GO" id="GO:0005524">
    <property type="term" value="F:ATP binding"/>
    <property type="evidence" value="ECO:0007669"/>
    <property type="project" value="UniProtKB-UniRule"/>
</dbReference>
<keyword evidence="11 18" id="KW-0413">Isomerase</keyword>
<evidence type="ECO:0000256" key="17">
    <source>
        <dbReference type="HAMAP-Rule" id="MF_01965"/>
    </source>
</evidence>
<dbReference type="GO" id="GO:0052855">
    <property type="term" value="F:ADP-dependent NAD(P)H-hydrate dehydratase activity"/>
    <property type="evidence" value="ECO:0007669"/>
    <property type="project" value="UniProtKB-UniRule"/>
</dbReference>
<evidence type="ECO:0000256" key="19">
    <source>
        <dbReference type="PIRNR" id="PIRNR017184"/>
    </source>
</evidence>
<gene>
    <name evidence="22" type="primary">nnr</name>
    <name evidence="17" type="synonym">nnrD</name>
    <name evidence="18" type="synonym">nnrE</name>
    <name evidence="22" type="ORF">XINFAN_03162</name>
</gene>
<evidence type="ECO:0000256" key="14">
    <source>
        <dbReference type="ARBA" id="ARBA00025153"/>
    </source>
</evidence>
<dbReference type="SUPFAM" id="SSF64153">
    <property type="entry name" value="YjeF N-terminal domain-like"/>
    <property type="match status" value="1"/>
</dbReference>
<dbReference type="InterPro" id="IPR000631">
    <property type="entry name" value="CARKD"/>
</dbReference>
<comment type="cofactor">
    <cofactor evidence="18 19">
        <name>K(+)</name>
        <dbReference type="ChEBI" id="CHEBI:29103"/>
    </cofactor>
    <text evidence="18 19">Binds 1 potassium ion per subunit.</text>
</comment>
<comment type="subunit">
    <text evidence="17">Homotetramer.</text>
</comment>
<keyword evidence="12 17" id="KW-0456">Lyase</keyword>
<sequence length="548" mass="57195">MGGKVTELLTAAQMRAIEKAAIDSGEVTGLELMERAGRGVVEAIFAEWPELAREEEAGGFTPGPPGYLGQDERALRAVVLCGPGNNGGDGFVVARLLREHGWEVEVFLYGDPGRLPSDARVNYERWCGMGQVHAWDDARQKKRFEEDEPDFHLVIDALFGTGLSRPMSDDTDLTWQGLMPGPLSTWAHAPGAIRFVAIDVPSGMCGDSGKDMGAMPAHLTVTFHRARVGHYMHEACGSYGGAGACHKLRVVDIGLPQPSGPEFVRICGVPGGPVGKHWWQHKYTHGHSLILSGPPGHGGAARLSARGALRIGAGLVTLGCPPAAVAENAARLDAVMLREVADAGALAAVLEDRRINALCLGPGLGISDETRALTAQGLKSGRAAVLDADALTLIAGDAALFAALHEGCVLTPHGGEFARLFPDLAEKLAAPASKGPAYSKVDAAREAAARAGAVVLFKGPDTVIAGPSGRCAVNAAVYERAAPWLATAGAGDVLAGFIAGLLARGFSAFDAACTGAWLHVECARSFGPGLIAEDLPEELPKVFRSMGL</sequence>
<comment type="function">
    <text evidence="18">Catalyzes the epimerization of the S- and R-forms of NAD(P)HX, a damaged form of NAD(P)H that is a result of enzymatic or heat-dependent hydration. This is a prerequisite for the S-specific NAD(P)H-hydrate dehydratase to allow the repair of both epimers of NAD(P)HX.</text>
</comment>
<feature type="binding site" evidence="18">
    <location>
        <position position="86"/>
    </location>
    <ligand>
        <name>K(+)</name>
        <dbReference type="ChEBI" id="CHEBI:29103"/>
    </ligand>
</feature>
<dbReference type="InterPro" id="IPR036652">
    <property type="entry name" value="YjeF_N_dom_sf"/>
</dbReference>
<evidence type="ECO:0000256" key="7">
    <source>
        <dbReference type="ARBA" id="ARBA00022840"/>
    </source>
</evidence>
<comment type="similarity">
    <text evidence="4 19">In the C-terminal section; belongs to the NnrD/CARKD family.</text>
</comment>
<feature type="binding site" evidence="18">
    <location>
        <begin position="160"/>
        <end position="166"/>
    </location>
    <ligand>
        <name>(6S)-NADPHX</name>
        <dbReference type="ChEBI" id="CHEBI:64076"/>
    </ligand>
</feature>
<feature type="binding site" evidence="18">
    <location>
        <position position="202"/>
    </location>
    <ligand>
        <name>K(+)</name>
        <dbReference type="ChEBI" id="CHEBI:29103"/>
    </ligand>
</feature>
<feature type="binding site" evidence="17">
    <location>
        <position position="492"/>
    </location>
    <ligand>
        <name>(6S)-NADPHX</name>
        <dbReference type="ChEBI" id="CHEBI:64076"/>
    </ligand>
</feature>
<dbReference type="PIRSF" id="PIRSF017184">
    <property type="entry name" value="Nnr"/>
    <property type="match status" value="1"/>
</dbReference>
<feature type="binding site" evidence="17">
    <location>
        <begin position="458"/>
        <end position="462"/>
    </location>
    <ligand>
        <name>AMP</name>
        <dbReference type="ChEBI" id="CHEBI:456215"/>
    </ligand>
</feature>
<dbReference type="EC" id="5.1.99.6" evidence="19"/>
<evidence type="ECO:0000256" key="18">
    <source>
        <dbReference type="HAMAP-Rule" id="MF_01966"/>
    </source>
</evidence>
<dbReference type="InterPro" id="IPR004443">
    <property type="entry name" value="YjeF_N_dom"/>
</dbReference>
<keyword evidence="9 18" id="KW-0630">Potassium</keyword>
<dbReference type="PANTHER" id="PTHR12592:SF0">
    <property type="entry name" value="ATP-DEPENDENT (S)-NAD(P)H-HYDRATE DEHYDRATASE"/>
    <property type="match status" value="1"/>
</dbReference>
<proteinExistence type="inferred from homology"/>
<evidence type="ECO:0000313" key="23">
    <source>
        <dbReference type="Proteomes" id="UP000277498"/>
    </source>
</evidence>
<feature type="binding site" evidence="17">
    <location>
        <position position="491"/>
    </location>
    <ligand>
        <name>AMP</name>
        <dbReference type="ChEBI" id="CHEBI:456215"/>
    </ligand>
</feature>
<feature type="binding site" evidence="17">
    <location>
        <position position="300"/>
    </location>
    <ligand>
        <name>(6S)-NADPHX</name>
        <dbReference type="ChEBI" id="CHEBI:64076"/>
    </ligand>
</feature>
<keyword evidence="6 17" id="KW-0547">Nucleotide-binding</keyword>
<keyword evidence="10 17" id="KW-0520">NAD</keyword>
<dbReference type="InterPro" id="IPR029056">
    <property type="entry name" value="Ribokinase-like"/>
</dbReference>
<dbReference type="AlphaFoldDB" id="A0A3P5XAY7"/>
<organism evidence="22 23">
    <name type="scientific">Pseudogemmobacter humi</name>
    <dbReference type="NCBI Taxonomy" id="2483812"/>
    <lineage>
        <taxon>Bacteria</taxon>
        <taxon>Pseudomonadati</taxon>
        <taxon>Pseudomonadota</taxon>
        <taxon>Alphaproteobacteria</taxon>
        <taxon>Rhodobacterales</taxon>
        <taxon>Paracoccaceae</taxon>
        <taxon>Pseudogemmobacter</taxon>
    </lineage>
</organism>
<dbReference type="Pfam" id="PF01256">
    <property type="entry name" value="Carb_kinase"/>
    <property type="match status" value="1"/>
</dbReference>
<evidence type="ECO:0000256" key="16">
    <source>
        <dbReference type="ARBA" id="ARBA00049209"/>
    </source>
</evidence>
<accession>A0A3P5XAY7</accession>
<dbReference type="PANTHER" id="PTHR12592">
    <property type="entry name" value="ATP-DEPENDENT (S)-NAD(P)H-HYDRATE DEHYDRATASE FAMILY MEMBER"/>
    <property type="match status" value="1"/>
</dbReference>
<feature type="binding site" evidence="18">
    <location>
        <begin position="85"/>
        <end position="89"/>
    </location>
    <ligand>
        <name>(6S)-NADPHX</name>
        <dbReference type="ChEBI" id="CHEBI:64076"/>
    </ligand>
</feature>
<comment type="cofactor">
    <cofactor evidence="17">
        <name>Mg(2+)</name>
        <dbReference type="ChEBI" id="CHEBI:18420"/>
    </cofactor>
</comment>
<feature type="binding site" evidence="17">
    <location>
        <position position="363"/>
    </location>
    <ligand>
        <name>(6S)-NADPHX</name>
        <dbReference type="ChEBI" id="CHEBI:64076"/>
    </ligand>
</feature>
<comment type="similarity">
    <text evidence="3 19">In the N-terminal section; belongs to the NnrE/AIBP family.</text>
</comment>
<comment type="catalytic activity">
    <reaction evidence="2 18 19">
        <text>(6R)-NADPHX = (6S)-NADPHX</text>
        <dbReference type="Rhea" id="RHEA:32227"/>
        <dbReference type="ChEBI" id="CHEBI:64076"/>
        <dbReference type="ChEBI" id="CHEBI:64077"/>
        <dbReference type="EC" id="5.1.99.6"/>
    </reaction>
</comment>
<feature type="domain" description="YjeF N-terminal" evidence="21">
    <location>
        <begin position="14"/>
        <end position="261"/>
    </location>
</feature>
<dbReference type="Gene3D" id="3.40.1190.20">
    <property type="match status" value="1"/>
</dbReference>
<evidence type="ECO:0000256" key="3">
    <source>
        <dbReference type="ARBA" id="ARBA00006001"/>
    </source>
</evidence>